<name>A0A5B7J5S5_PORTR</name>
<accession>A0A5B7J5S5</accession>
<sequence>MKRFNKTEWPGMVLEWSPWLQLHSQFPLLSFTLLFQLESRFPEVHQISRDSASCRQQQAHAFPFSRHFHRLCSNPRSSADPAARRPLLWRCCALGRRGLGRSVVMSL</sequence>
<comment type="caution">
    <text evidence="1">The sequence shown here is derived from an EMBL/GenBank/DDBJ whole genome shotgun (WGS) entry which is preliminary data.</text>
</comment>
<protein>
    <submittedName>
        <fullName evidence="1">Uncharacterized protein</fullName>
    </submittedName>
</protein>
<organism evidence="1 2">
    <name type="scientific">Portunus trituberculatus</name>
    <name type="common">Swimming crab</name>
    <name type="synonym">Neptunus trituberculatus</name>
    <dbReference type="NCBI Taxonomy" id="210409"/>
    <lineage>
        <taxon>Eukaryota</taxon>
        <taxon>Metazoa</taxon>
        <taxon>Ecdysozoa</taxon>
        <taxon>Arthropoda</taxon>
        <taxon>Crustacea</taxon>
        <taxon>Multicrustacea</taxon>
        <taxon>Malacostraca</taxon>
        <taxon>Eumalacostraca</taxon>
        <taxon>Eucarida</taxon>
        <taxon>Decapoda</taxon>
        <taxon>Pleocyemata</taxon>
        <taxon>Brachyura</taxon>
        <taxon>Eubrachyura</taxon>
        <taxon>Portunoidea</taxon>
        <taxon>Portunidae</taxon>
        <taxon>Portuninae</taxon>
        <taxon>Portunus</taxon>
    </lineage>
</organism>
<dbReference type="EMBL" id="VSRR010090009">
    <property type="protein sequence ID" value="MPC92060.1"/>
    <property type="molecule type" value="Genomic_DNA"/>
</dbReference>
<dbReference type="Proteomes" id="UP000324222">
    <property type="component" value="Unassembled WGS sequence"/>
</dbReference>
<dbReference type="AlphaFoldDB" id="A0A5B7J5S5"/>
<gene>
    <name evidence="1" type="ORF">E2C01_087132</name>
</gene>
<proteinExistence type="predicted"/>
<keyword evidence="2" id="KW-1185">Reference proteome</keyword>
<evidence type="ECO:0000313" key="2">
    <source>
        <dbReference type="Proteomes" id="UP000324222"/>
    </source>
</evidence>
<evidence type="ECO:0000313" key="1">
    <source>
        <dbReference type="EMBL" id="MPC92060.1"/>
    </source>
</evidence>
<reference evidence="1 2" key="1">
    <citation type="submission" date="2019-05" db="EMBL/GenBank/DDBJ databases">
        <title>Another draft genome of Portunus trituberculatus and its Hox gene families provides insights of decapod evolution.</title>
        <authorList>
            <person name="Jeong J.-H."/>
            <person name="Song I."/>
            <person name="Kim S."/>
            <person name="Choi T."/>
            <person name="Kim D."/>
            <person name="Ryu S."/>
            <person name="Kim W."/>
        </authorList>
    </citation>
    <scope>NUCLEOTIDE SEQUENCE [LARGE SCALE GENOMIC DNA]</scope>
    <source>
        <tissue evidence="1">Muscle</tissue>
    </source>
</reference>